<proteinExistence type="predicted"/>
<evidence type="ECO:0000313" key="1">
    <source>
        <dbReference type="EMBL" id="CAB4718444.1"/>
    </source>
</evidence>
<name>A0A6J6RGP9_9ZZZZ</name>
<accession>A0A6J6RGP9</accession>
<dbReference type="Gene3D" id="1.10.10.10">
    <property type="entry name" value="Winged helix-like DNA-binding domain superfamily/Winged helix DNA-binding domain"/>
    <property type="match status" value="1"/>
</dbReference>
<organism evidence="1">
    <name type="scientific">freshwater metagenome</name>
    <dbReference type="NCBI Taxonomy" id="449393"/>
    <lineage>
        <taxon>unclassified sequences</taxon>
        <taxon>metagenomes</taxon>
        <taxon>ecological metagenomes</taxon>
    </lineage>
</organism>
<reference evidence="1" key="1">
    <citation type="submission" date="2020-05" db="EMBL/GenBank/DDBJ databases">
        <authorList>
            <person name="Chiriac C."/>
            <person name="Salcher M."/>
            <person name="Ghai R."/>
            <person name="Kavagutti S V."/>
        </authorList>
    </citation>
    <scope>NUCLEOTIDE SEQUENCE</scope>
</reference>
<gene>
    <name evidence="1" type="ORF">UFOPK2582_01798</name>
</gene>
<sequence>MCAEMADVCLEALLGDQTVVSVPLGLLPPETGFLGELPLSELQATLSEMRRSDRRVGLLVFAAGLSPAQAASALGLSLDRALSSINRIGKRFHDRQVLGLGPKFKATHS</sequence>
<protein>
    <submittedName>
        <fullName evidence="1">Unannotated protein</fullName>
    </submittedName>
</protein>
<dbReference type="InterPro" id="IPR036388">
    <property type="entry name" value="WH-like_DNA-bd_sf"/>
</dbReference>
<dbReference type="EMBL" id="CAEZXS010000314">
    <property type="protein sequence ID" value="CAB4718444.1"/>
    <property type="molecule type" value="Genomic_DNA"/>
</dbReference>
<dbReference type="AlphaFoldDB" id="A0A6J6RGP9"/>